<dbReference type="SUPFAM" id="SSF55486">
    <property type="entry name" value="Metalloproteases ('zincins'), catalytic domain"/>
    <property type="match status" value="1"/>
</dbReference>
<reference evidence="2" key="1">
    <citation type="journal article" date="2020" name="Stud. Mycol.">
        <title>101 Dothideomycetes genomes: a test case for predicting lifestyles and emergence of pathogens.</title>
        <authorList>
            <person name="Haridas S."/>
            <person name="Albert R."/>
            <person name="Binder M."/>
            <person name="Bloem J."/>
            <person name="Labutti K."/>
            <person name="Salamov A."/>
            <person name="Andreopoulos B."/>
            <person name="Baker S."/>
            <person name="Barry K."/>
            <person name="Bills G."/>
            <person name="Bluhm B."/>
            <person name="Cannon C."/>
            <person name="Castanera R."/>
            <person name="Culley D."/>
            <person name="Daum C."/>
            <person name="Ezra D."/>
            <person name="Gonzalez J."/>
            <person name="Henrissat B."/>
            <person name="Kuo A."/>
            <person name="Liang C."/>
            <person name="Lipzen A."/>
            <person name="Lutzoni F."/>
            <person name="Magnuson J."/>
            <person name="Mondo S."/>
            <person name="Nolan M."/>
            <person name="Ohm R."/>
            <person name="Pangilinan J."/>
            <person name="Park H.-J."/>
            <person name="Ramirez L."/>
            <person name="Alfaro M."/>
            <person name="Sun H."/>
            <person name="Tritt A."/>
            <person name="Yoshinaga Y."/>
            <person name="Zwiers L.-H."/>
            <person name="Turgeon B."/>
            <person name="Goodwin S."/>
            <person name="Spatafora J."/>
            <person name="Crous P."/>
            <person name="Grigoriev I."/>
        </authorList>
    </citation>
    <scope>NUCLEOTIDE SEQUENCE</scope>
    <source>
        <strain evidence="2">CBS 130266</strain>
    </source>
</reference>
<comment type="caution">
    <text evidence="2">The sequence shown here is derived from an EMBL/GenBank/DDBJ whole genome shotgun (WGS) entry which is preliminary data.</text>
</comment>
<dbReference type="OrthoDB" id="291007at2759"/>
<evidence type="ECO:0008006" key="4">
    <source>
        <dbReference type="Google" id="ProtNLM"/>
    </source>
</evidence>
<name>A0A9P4NT08_9PEZI</name>
<keyword evidence="3" id="KW-1185">Reference proteome</keyword>
<evidence type="ECO:0000313" key="3">
    <source>
        <dbReference type="Proteomes" id="UP000800235"/>
    </source>
</evidence>
<gene>
    <name evidence="2" type="ORF">EJ08DRAFT_714215</name>
</gene>
<evidence type="ECO:0000256" key="1">
    <source>
        <dbReference type="SAM" id="SignalP"/>
    </source>
</evidence>
<dbReference type="Gene3D" id="3.40.390.10">
    <property type="entry name" value="Collagenase (Catalytic Domain)"/>
    <property type="match status" value="1"/>
</dbReference>
<accession>A0A9P4NT08</accession>
<dbReference type="Proteomes" id="UP000800235">
    <property type="component" value="Unassembled WGS sequence"/>
</dbReference>
<sequence length="287" mass="32397">MFFHVELSLIIILSQALHVLARPYFYIDPTGPFRQWPNSVVEYCLVGSHNQDFVDLMLKAEAKWFNAITPKGETPKSSIHVSYGATCEYDTTGDYLHVTLTDKRRAQCSIGYQAGSTREKPKQTMEFDMDPRWGTGDAVANLAHELGHAFGLYHEHQRWGAWHPDFIGGRPYPLLKFHCENLAHFDSKKDKVTDAKCKNRNDAIEAERFSALDFLPLEAGTSNKQSTKFDWDSTMMYSSYAGAKVVNGRRYPTLVDYNDVELKPNLNPSPLDAEAIIALYPPGAGLI</sequence>
<proteinExistence type="predicted"/>
<dbReference type="AlphaFoldDB" id="A0A9P4NT08"/>
<organism evidence="2 3">
    <name type="scientific">Tothia fuscella</name>
    <dbReference type="NCBI Taxonomy" id="1048955"/>
    <lineage>
        <taxon>Eukaryota</taxon>
        <taxon>Fungi</taxon>
        <taxon>Dikarya</taxon>
        <taxon>Ascomycota</taxon>
        <taxon>Pezizomycotina</taxon>
        <taxon>Dothideomycetes</taxon>
        <taxon>Pleosporomycetidae</taxon>
        <taxon>Venturiales</taxon>
        <taxon>Cylindrosympodiaceae</taxon>
        <taxon>Tothia</taxon>
    </lineage>
</organism>
<dbReference type="EMBL" id="MU007036">
    <property type="protein sequence ID" value="KAF2430848.1"/>
    <property type="molecule type" value="Genomic_DNA"/>
</dbReference>
<feature type="signal peptide" evidence="1">
    <location>
        <begin position="1"/>
        <end position="21"/>
    </location>
</feature>
<dbReference type="GO" id="GO:0008237">
    <property type="term" value="F:metallopeptidase activity"/>
    <property type="evidence" value="ECO:0007669"/>
    <property type="project" value="InterPro"/>
</dbReference>
<keyword evidence="1" id="KW-0732">Signal</keyword>
<dbReference type="InterPro" id="IPR024079">
    <property type="entry name" value="MetalloPept_cat_dom_sf"/>
</dbReference>
<feature type="chain" id="PRO_5040117930" description="Peptidase metallopeptidase domain-containing protein" evidence="1">
    <location>
        <begin position="22"/>
        <end position="287"/>
    </location>
</feature>
<protein>
    <recommendedName>
        <fullName evidence="4">Peptidase metallopeptidase domain-containing protein</fullName>
    </recommendedName>
</protein>
<evidence type="ECO:0000313" key="2">
    <source>
        <dbReference type="EMBL" id="KAF2430848.1"/>
    </source>
</evidence>